<keyword evidence="18" id="KW-0917">Virion maturation</keyword>
<accession>A0A2X0LC18</accession>
<evidence type="ECO:0000256" key="7">
    <source>
        <dbReference type="ARBA" id="ARBA00022723"/>
    </source>
</evidence>
<feature type="region of interest" description="Disordered" evidence="23">
    <location>
        <begin position="2147"/>
        <end position="2198"/>
    </location>
</feature>
<evidence type="ECO:0000256" key="2">
    <source>
        <dbReference type="ARBA" id="ARBA00022578"/>
    </source>
</evidence>
<evidence type="ECO:0000313" key="25">
    <source>
        <dbReference type="EMBL" id="SCZ97902.1"/>
    </source>
</evidence>
<dbReference type="Pfam" id="PF25597">
    <property type="entry name" value="SH3_retrovirus"/>
    <property type="match status" value="1"/>
</dbReference>
<dbReference type="GO" id="GO:0006508">
    <property type="term" value="P:proteolysis"/>
    <property type="evidence" value="ECO:0007669"/>
    <property type="project" value="UniProtKB-KW"/>
</dbReference>
<dbReference type="InterPro" id="IPR039537">
    <property type="entry name" value="Retrotran_Ty1/copia-like"/>
</dbReference>
<keyword evidence="17" id="KW-0239">DNA-directed DNA polymerase</keyword>
<organism evidence="25 26">
    <name type="scientific">Microbotryum saponariae</name>
    <dbReference type="NCBI Taxonomy" id="289078"/>
    <lineage>
        <taxon>Eukaryota</taxon>
        <taxon>Fungi</taxon>
        <taxon>Dikarya</taxon>
        <taxon>Basidiomycota</taxon>
        <taxon>Pucciniomycotina</taxon>
        <taxon>Microbotryomycetes</taxon>
        <taxon>Microbotryales</taxon>
        <taxon>Microbotryaceae</taxon>
        <taxon>Microbotryum</taxon>
    </lineage>
</organism>
<keyword evidence="7" id="KW-0479">Metal-binding</keyword>
<keyword evidence="15" id="KW-0229">DNA integration</keyword>
<dbReference type="PANTHER" id="PTHR42648:SF11">
    <property type="entry name" value="TRANSPOSON TY4-P GAG-POL POLYPROTEIN"/>
    <property type="match status" value="1"/>
</dbReference>
<sequence>MSPPSLSAAGDLDVHGDMASTPPPPSSTSYHTNDVASTTSVTLTKEQFDELIRNQRPARDDDALSMRQRLPPANPPVFPDDSKLTEDNYVDWVPTMPPCPPSWAGFNARTNRATVPVAKAVVPTKRSAPGKKGKWDRSGPAPSNCPACGQGKHWLDKCPESRKRAKYLELKNAMKELQGSSSPASTFVATEAASKDQHLSVVSSATFVNIGPPAEILLLDSASACHVVNDASFFDGPLSPTPQVLQGLGGTVKASGIGSVKLVSDNGTRFTLNDVIYAPESPANLISVRAFDRKGVRITFEHGQVELRTPQGCIATASAIASCVYKLNASVQAASKDARHTLVATKSNRLPLLTLHRRYGHASVQTLKKLAASGQVEGLDWPYSDFECDGFTCNACLASKAHRLPFPSSSSHAAEPLALVHSDVLSFPEESLGHKRYLVTFIDDFSRKTWVYPIGHKSEVLQTFKDWLLEIENATGRRVKTLRSDNGGEYVSTAFNGYCVARGIHRELTIPYTPEQNGRAERANRSIVEGTLALLSHSGLPRSCWDEAAMCYIHAKNLSPHAALGGAIPNSRWSGHTPSVGGLRAFGCRAWTTVPAHRRDKLDPKGIPLVFVGYDRHAKAYRLLDPSSMRVSLGRNVTFVETEFPFAIAPTRVTQPSIPGYAPSPHPSKLQHPSADNDDASSTTSATTESAVNLPQPPPDPAPLAKVKPSWEYGDVAKVGPDPGKYGEVDARNIIDGPRTRRQPVPTMITREQPVDGTDGPTASFKSLLLAFASTKAGFADHDLSVVRDPANWGDVIRSGQEDVWGAPAQDEFDSLLNDYEVFQIVESCELPAGEILLRSGWVFRTKRNQHGDITDHKARLVAHGCAQRPGLDFEKTYAPVVKFTSIRALIALAAANGYHVHQADVNKAYLHGKLDKPLYMRVPQGINLPGKILKLSKSIYGLRQAGTIWNAEIDSTLRSLGYVPTRSDICIYRREHDGHSHYIALYVDDLLLVGPSTAEIERVLDALELAYGIKHLGPAEYILGIQVKCGQDGSIMLSQERYLRDILARFQFTDAKPASIPMQPGVVLDFEDLAATPQDRTRYLQAIGSLMYAAVGTRPDLAFVVSYLARFSQQPGPEHWTAIKQVLRYIKGTLDLGLTYRKTSQPLHGYSDANWGACLTTSRSTMGYAFILSGAAIAWCSKREHRVAKSTTDAEYLSLSYTSGDAIHLSELLAELGAPVSGPVVLYGDNQGSLALAQHPTNHQGSRHVRISEHYVRERVAEKEIEVRYIATGDMIADIFTKALGPKPFIFHRENLGLRGAVLLILVAPRVSSLPRTRSLSAYLLSPTIFTIFIGSRTYALRASASVPEMNFLFETVGGDLGAPESFAFASYERATTRHYLLSDQELARVLALVESTSTDPNPPEDEHVTYVRSWALQVEELALLVEAWVQAGIAVPESWSWLVDAFAHEDPNKVIYVRYVGSTCGQTAYNRFIEDRHQRKTGIMGEFLGTLLEVAPRAYEHGKTFEIRNARLPSSASSAARDLREQVIIAFFGRHNLLNVQAGGIYASYAPDPSDIKFLKSPTSRFFQNFAQWSKPVPRAMIEQLKHWKDYVADLIASNPQSTRSAVLPLPTKTLDTMFGQAVPSQIGGLVPMVHVGLDITLESYLDGTAYLQGKCRTGHITVRFAERHAGYELGREDVELDKSVMPFVNLFPWPCKVDIDLGLAQLTNYLVVVLPILVVTSSHLAFSCAMANWLHPLGIRTDAEFFSHVGKVHRRYLLDNDYLEDETQLEPPGDREVLVIGHIDPGFDKYGAQPQELRRVFDICHAITWFVAGVVVEKSHLLAQGRPDGRADRAAVIDEVMKTLDSSSRFSDLEQKRDEWVAEYQLWAVEHRAQYRPRMGTAVASRVRKAGARRRVSNVELAWGDVGSAERRRQLVRVWKLQNPEYFLCLERPITWEKWEQWGGGVAKGNSYFATALAQAGRQRLVAQGQHPLRSVLLAFTPDDAIDESWMADSVAVQRALSAWSRNALAHLPTDHWSSKKQRARTLKKGTIFLDRLEGEVAEFNFSNRKCEILLRRHDAEVDDDFTFRLRVSPSFAPRAQGERRILHFLPGGVGLEDENGNFLQRDGFTPEEGIFRARDAVLGHRGDVFARIFAAERAALAPAAPARTATATSTSTNTLAATTTGTQLLMPPTGEPPVTSTTRKQKRTEAREQDISPGDGVWLLKQWVDWRCGFEKPITFNTLDPSDARLSADLRESSIATSFVRFLHQEPYARHPWKQRWLDWCNDIKLKGKNIVANLERFRVIQCRTGRVNFGAGGMIDYRIITIFPQQVGASARSAASPTPPSSLVSGPGSLVPATTSRPSPATLAPASRSDSAVAGPGPSTEPSRRARVAGNVAPTKRPRSPSPFEESSP</sequence>
<feature type="region of interest" description="Disordered" evidence="23">
    <location>
        <begin position="1"/>
        <end position="83"/>
    </location>
</feature>
<dbReference type="Pfam" id="PF22936">
    <property type="entry name" value="Pol_BBD"/>
    <property type="match status" value="1"/>
</dbReference>
<keyword evidence="9" id="KW-0064">Aspartyl protease</keyword>
<dbReference type="GO" id="GO:0006310">
    <property type="term" value="P:DNA recombination"/>
    <property type="evidence" value="ECO:0007669"/>
    <property type="project" value="UniProtKB-KW"/>
</dbReference>
<feature type="region of interest" description="Disordered" evidence="23">
    <location>
        <begin position="654"/>
        <end position="707"/>
    </location>
</feature>
<dbReference type="InterPro" id="IPR043502">
    <property type="entry name" value="DNA/RNA_pol_sf"/>
</dbReference>
<keyword evidence="6" id="KW-0540">Nuclease</keyword>
<keyword evidence="20" id="KW-0511">Multifunctional enzyme</keyword>
<evidence type="ECO:0000256" key="15">
    <source>
        <dbReference type="ARBA" id="ARBA00022908"/>
    </source>
</evidence>
<evidence type="ECO:0000256" key="11">
    <source>
        <dbReference type="ARBA" id="ARBA00022801"/>
    </source>
</evidence>
<feature type="compositionally biased region" description="Low complexity" evidence="23">
    <location>
        <begin position="680"/>
        <end position="691"/>
    </location>
</feature>
<evidence type="ECO:0000256" key="9">
    <source>
        <dbReference type="ARBA" id="ARBA00022750"/>
    </source>
</evidence>
<dbReference type="GO" id="GO:0003964">
    <property type="term" value="F:RNA-directed DNA polymerase activity"/>
    <property type="evidence" value="ECO:0007669"/>
    <property type="project" value="UniProtKB-KW"/>
</dbReference>
<keyword evidence="11" id="KW-0378">Hydrolase</keyword>
<evidence type="ECO:0000256" key="14">
    <source>
        <dbReference type="ARBA" id="ARBA00022884"/>
    </source>
</evidence>
<dbReference type="OrthoDB" id="2246311at2759"/>
<feature type="region of interest" description="Disordered" evidence="23">
    <location>
        <begin position="2320"/>
        <end position="2398"/>
    </location>
</feature>
<protein>
    <submittedName>
        <fullName evidence="25">BZ3500_MvSof-1268-A1-R1_Chr3-3g06444 protein</fullName>
    </submittedName>
</protein>
<keyword evidence="19" id="KW-0233">DNA recombination</keyword>
<dbReference type="GO" id="GO:0003723">
    <property type="term" value="F:RNA binding"/>
    <property type="evidence" value="ECO:0007669"/>
    <property type="project" value="UniProtKB-KW"/>
</dbReference>
<dbReference type="GO" id="GO:0032196">
    <property type="term" value="P:transposition"/>
    <property type="evidence" value="ECO:0007669"/>
    <property type="project" value="UniProtKB-KW"/>
</dbReference>
<evidence type="ECO:0000256" key="1">
    <source>
        <dbReference type="ARBA" id="ARBA00002180"/>
    </source>
</evidence>
<dbReference type="GO" id="GO:0003887">
    <property type="term" value="F:DNA-directed DNA polymerase activity"/>
    <property type="evidence" value="ECO:0007669"/>
    <property type="project" value="UniProtKB-KW"/>
</dbReference>
<dbReference type="GO" id="GO:0005524">
    <property type="term" value="F:ATP binding"/>
    <property type="evidence" value="ECO:0007669"/>
    <property type="project" value="UniProtKB-KW"/>
</dbReference>
<evidence type="ECO:0000259" key="24">
    <source>
        <dbReference type="PROSITE" id="PS50994"/>
    </source>
</evidence>
<dbReference type="GO" id="GO:0046872">
    <property type="term" value="F:metal ion binding"/>
    <property type="evidence" value="ECO:0007669"/>
    <property type="project" value="UniProtKB-KW"/>
</dbReference>
<dbReference type="PANTHER" id="PTHR42648">
    <property type="entry name" value="TRANSPOSASE, PUTATIVE-RELATED"/>
    <property type="match status" value="1"/>
</dbReference>
<feature type="domain" description="Integrase catalytic" evidence="24">
    <location>
        <begin position="412"/>
        <end position="577"/>
    </location>
</feature>
<gene>
    <name evidence="25" type="ORF">BZ3500_MVSOF-1268-A1-R1_CHR3-3G06444</name>
</gene>
<evidence type="ECO:0000256" key="19">
    <source>
        <dbReference type="ARBA" id="ARBA00023172"/>
    </source>
</evidence>
<feature type="compositionally biased region" description="Basic and acidic residues" evidence="23">
    <location>
        <begin position="46"/>
        <end position="64"/>
    </location>
</feature>
<comment type="catalytic activity">
    <reaction evidence="21">
        <text>DNA(n) + a 2'-deoxyribonucleoside 5'-triphosphate = DNA(n+1) + diphosphate</text>
        <dbReference type="Rhea" id="RHEA:22508"/>
        <dbReference type="Rhea" id="RHEA-COMP:17339"/>
        <dbReference type="Rhea" id="RHEA-COMP:17340"/>
        <dbReference type="ChEBI" id="CHEBI:33019"/>
        <dbReference type="ChEBI" id="CHEBI:61560"/>
        <dbReference type="ChEBI" id="CHEBI:173112"/>
        <dbReference type="EC" id="2.7.7.49"/>
    </reaction>
</comment>
<evidence type="ECO:0000256" key="22">
    <source>
        <dbReference type="ARBA" id="ARBA00049244"/>
    </source>
</evidence>
<dbReference type="Gene3D" id="3.30.420.10">
    <property type="entry name" value="Ribonuclease H-like superfamily/Ribonuclease H"/>
    <property type="match status" value="1"/>
</dbReference>
<feature type="compositionally biased region" description="Low complexity" evidence="23">
    <location>
        <begin position="2320"/>
        <end position="2341"/>
    </location>
</feature>
<dbReference type="Proteomes" id="UP000249723">
    <property type="component" value="Unassembled WGS sequence"/>
</dbReference>
<evidence type="ECO:0000256" key="10">
    <source>
        <dbReference type="ARBA" id="ARBA00022759"/>
    </source>
</evidence>
<evidence type="ECO:0000256" key="12">
    <source>
        <dbReference type="ARBA" id="ARBA00022840"/>
    </source>
</evidence>
<evidence type="ECO:0000256" key="17">
    <source>
        <dbReference type="ARBA" id="ARBA00022932"/>
    </source>
</evidence>
<keyword evidence="4" id="KW-0645">Protease</keyword>
<dbReference type="InterPro" id="IPR001584">
    <property type="entry name" value="Integrase_cat-core"/>
</dbReference>
<evidence type="ECO:0000313" key="26">
    <source>
        <dbReference type="Proteomes" id="UP000249723"/>
    </source>
</evidence>
<dbReference type="InterPro" id="IPR012337">
    <property type="entry name" value="RNaseH-like_sf"/>
</dbReference>
<dbReference type="STRING" id="289078.A0A2X0LC18"/>
<keyword evidence="26" id="KW-1185">Reference proteome</keyword>
<keyword evidence="13" id="KW-0460">Magnesium</keyword>
<feature type="region of interest" description="Disordered" evidence="23">
    <location>
        <begin position="124"/>
        <end position="146"/>
    </location>
</feature>
<name>A0A2X0LC18_9BASI</name>
<evidence type="ECO:0000256" key="4">
    <source>
        <dbReference type="ARBA" id="ARBA00022670"/>
    </source>
</evidence>
<keyword evidence="5" id="KW-0548">Nucleotidyltransferase</keyword>
<feature type="compositionally biased region" description="Polar residues" evidence="23">
    <location>
        <begin position="30"/>
        <end position="45"/>
    </location>
</feature>
<dbReference type="PROSITE" id="PS50994">
    <property type="entry name" value="INTEGRASE"/>
    <property type="match status" value="1"/>
</dbReference>
<dbReference type="Pfam" id="PF07727">
    <property type="entry name" value="RVT_2"/>
    <property type="match status" value="1"/>
</dbReference>
<reference evidence="26" key="1">
    <citation type="submission" date="2016-10" db="EMBL/GenBank/DDBJ databases">
        <authorList>
            <person name="Jeantristanb JTB J.-T."/>
            <person name="Ricardo R."/>
        </authorList>
    </citation>
    <scope>NUCLEOTIDE SEQUENCE [LARGE SCALE GENOMIC DNA]</scope>
</reference>
<dbReference type="SUPFAM" id="SSF56672">
    <property type="entry name" value="DNA/RNA polymerases"/>
    <property type="match status" value="1"/>
</dbReference>
<evidence type="ECO:0000256" key="8">
    <source>
        <dbReference type="ARBA" id="ARBA00022741"/>
    </source>
</evidence>
<dbReference type="InterPro" id="IPR054722">
    <property type="entry name" value="PolX-like_BBD"/>
</dbReference>
<dbReference type="GO" id="GO:0005634">
    <property type="term" value="C:nucleus"/>
    <property type="evidence" value="ECO:0007669"/>
    <property type="project" value="UniProtKB-ARBA"/>
</dbReference>
<dbReference type="GO" id="GO:0004190">
    <property type="term" value="F:aspartic-type endopeptidase activity"/>
    <property type="evidence" value="ECO:0007669"/>
    <property type="project" value="UniProtKB-KW"/>
</dbReference>
<evidence type="ECO:0000256" key="21">
    <source>
        <dbReference type="ARBA" id="ARBA00048173"/>
    </source>
</evidence>
<evidence type="ECO:0000256" key="16">
    <source>
        <dbReference type="ARBA" id="ARBA00022918"/>
    </source>
</evidence>
<keyword evidence="14" id="KW-0694">RNA-binding</keyword>
<evidence type="ECO:0000256" key="5">
    <source>
        <dbReference type="ARBA" id="ARBA00022695"/>
    </source>
</evidence>
<comment type="catalytic activity">
    <reaction evidence="22">
        <text>DNA(n) + a 2'-deoxyribonucleoside 5'-triphosphate = DNA(n+1) + diphosphate</text>
        <dbReference type="Rhea" id="RHEA:22508"/>
        <dbReference type="Rhea" id="RHEA-COMP:17339"/>
        <dbReference type="Rhea" id="RHEA-COMP:17340"/>
        <dbReference type="ChEBI" id="CHEBI:33019"/>
        <dbReference type="ChEBI" id="CHEBI:61560"/>
        <dbReference type="ChEBI" id="CHEBI:173112"/>
        <dbReference type="EC" id="2.7.7.7"/>
    </reaction>
</comment>
<evidence type="ECO:0000256" key="6">
    <source>
        <dbReference type="ARBA" id="ARBA00022722"/>
    </source>
</evidence>
<dbReference type="InterPro" id="IPR036397">
    <property type="entry name" value="RNaseH_sf"/>
</dbReference>
<dbReference type="GO" id="GO:0015074">
    <property type="term" value="P:DNA integration"/>
    <property type="evidence" value="ECO:0007669"/>
    <property type="project" value="UniProtKB-KW"/>
</dbReference>
<keyword evidence="12" id="KW-0067">ATP-binding</keyword>
<evidence type="ECO:0000256" key="23">
    <source>
        <dbReference type="SAM" id="MobiDB-lite"/>
    </source>
</evidence>
<feature type="compositionally biased region" description="Low complexity" evidence="23">
    <location>
        <begin position="2147"/>
        <end position="2168"/>
    </location>
</feature>
<proteinExistence type="predicted"/>
<keyword evidence="2" id="KW-0815">Transposition</keyword>
<dbReference type="CDD" id="cd09272">
    <property type="entry name" value="RNase_HI_RT_Ty1"/>
    <property type="match status" value="1"/>
</dbReference>
<dbReference type="InterPro" id="IPR013103">
    <property type="entry name" value="RVT_2"/>
</dbReference>
<keyword evidence="17" id="KW-0808">Transferase</keyword>
<keyword evidence="3" id="KW-1188">Viral release from host cell</keyword>
<keyword evidence="16" id="KW-0695">RNA-directed DNA polymerase</keyword>
<evidence type="ECO:0000256" key="13">
    <source>
        <dbReference type="ARBA" id="ARBA00022842"/>
    </source>
</evidence>
<keyword evidence="8" id="KW-0547">Nucleotide-binding</keyword>
<dbReference type="SUPFAM" id="SSF53098">
    <property type="entry name" value="Ribonuclease H-like"/>
    <property type="match status" value="1"/>
</dbReference>
<dbReference type="EMBL" id="FMWP01000094">
    <property type="protein sequence ID" value="SCZ97902.1"/>
    <property type="molecule type" value="Genomic_DNA"/>
</dbReference>
<keyword evidence="10" id="KW-0255">Endonuclease</keyword>
<dbReference type="GO" id="GO:0004519">
    <property type="term" value="F:endonuclease activity"/>
    <property type="evidence" value="ECO:0007669"/>
    <property type="project" value="UniProtKB-KW"/>
</dbReference>
<evidence type="ECO:0000256" key="3">
    <source>
        <dbReference type="ARBA" id="ARBA00022612"/>
    </source>
</evidence>
<evidence type="ECO:0000256" key="20">
    <source>
        <dbReference type="ARBA" id="ARBA00023268"/>
    </source>
</evidence>
<dbReference type="Pfam" id="PF00665">
    <property type="entry name" value="rve"/>
    <property type="match status" value="1"/>
</dbReference>
<evidence type="ECO:0000256" key="18">
    <source>
        <dbReference type="ARBA" id="ARBA00023113"/>
    </source>
</evidence>
<comment type="function">
    <text evidence="1">The aspartyl protease (PR) mediates the proteolytic cleavages of the Gag and Gag-Pol polyproteins after assembly of the VLP.</text>
</comment>
<dbReference type="InterPro" id="IPR057670">
    <property type="entry name" value="SH3_retrovirus"/>
</dbReference>